<evidence type="ECO:0000313" key="1">
    <source>
        <dbReference type="EMBL" id="MBL0705400.1"/>
    </source>
</evidence>
<dbReference type="EMBL" id="JAERRC010000020">
    <property type="protein sequence ID" value="MBL0705400.1"/>
    <property type="molecule type" value="Genomic_DNA"/>
</dbReference>
<comment type="caution">
    <text evidence="1">The sequence shown here is derived from an EMBL/GenBank/DDBJ whole genome shotgun (WGS) entry which is preliminary data.</text>
</comment>
<dbReference type="Proteomes" id="UP000639051">
    <property type="component" value="Unassembled WGS sequence"/>
</dbReference>
<keyword evidence="2" id="KW-1185">Reference proteome</keyword>
<evidence type="ECO:0000313" key="2">
    <source>
        <dbReference type="Proteomes" id="UP000639051"/>
    </source>
</evidence>
<sequence>MTDFELNWDSVAPLFAAIAGEDRTYTPHEGSGNADATVLAIATGDVPQPPRLPEGGGISEAPLGEYDVVELTIWGRPAAQGRIAFGDGIAAIGGFGFAADDADGRLGAAVVSALAEEAFLEGAEWLVTIVEGDSAQTPPFLAEGWAEAGKLSVG</sequence>
<dbReference type="RefSeq" id="WP_189692138.1">
    <property type="nucleotide sequence ID" value="NZ_BNCM01000001.1"/>
</dbReference>
<reference evidence="1 2" key="1">
    <citation type="submission" date="2021-01" db="EMBL/GenBank/DDBJ databases">
        <title>Genome public.</title>
        <authorList>
            <person name="Liu C."/>
            <person name="Sun Q."/>
        </authorList>
    </citation>
    <scope>NUCLEOTIDE SEQUENCE [LARGE SCALE GENOMIC DNA]</scope>
    <source>
        <strain evidence="1 2">JC656</strain>
    </source>
</reference>
<proteinExistence type="predicted"/>
<name>A0ABS1K1J4_9MICC</name>
<gene>
    <name evidence="1" type="ORF">JJE72_07740</name>
</gene>
<organism evidence="1 2">
    <name type="scientific">Sinomonas cellulolyticus</name>
    <dbReference type="NCBI Taxonomy" id="2801916"/>
    <lineage>
        <taxon>Bacteria</taxon>
        <taxon>Bacillati</taxon>
        <taxon>Actinomycetota</taxon>
        <taxon>Actinomycetes</taxon>
        <taxon>Micrococcales</taxon>
        <taxon>Micrococcaceae</taxon>
        <taxon>Sinomonas</taxon>
    </lineage>
</organism>
<accession>A0ABS1K1J4</accession>
<protein>
    <submittedName>
        <fullName evidence="1">Uncharacterized protein</fullName>
    </submittedName>
</protein>